<accession>A0A818TBG1</accession>
<evidence type="ECO:0000313" key="1">
    <source>
        <dbReference type="EMBL" id="CAF3684714.1"/>
    </source>
</evidence>
<comment type="caution">
    <text evidence="1">The sequence shown here is derived from an EMBL/GenBank/DDBJ whole genome shotgun (WGS) entry which is preliminary data.</text>
</comment>
<sequence length="112" mass="12732">MASSTTKPQQFLNSFKSHEINDFKTALLSPGHHFDLVNRRHVDSSLDLDQLSTMKSVRPLGGAFFINWMKCKIEQHHLNEPPVQHPKVALHLNGKYWPKLVQDRSPSSAASM</sequence>
<organism evidence="1 2">
    <name type="scientific">Rotaria sordida</name>
    <dbReference type="NCBI Taxonomy" id="392033"/>
    <lineage>
        <taxon>Eukaryota</taxon>
        <taxon>Metazoa</taxon>
        <taxon>Spiralia</taxon>
        <taxon>Gnathifera</taxon>
        <taxon>Rotifera</taxon>
        <taxon>Eurotatoria</taxon>
        <taxon>Bdelloidea</taxon>
        <taxon>Philodinida</taxon>
        <taxon>Philodinidae</taxon>
        <taxon>Rotaria</taxon>
    </lineage>
</organism>
<gene>
    <name evidence="1" type="ORF">JBS370_LOCUS8440</name>
</gene>
<proteinExistence type="predicted"/>
<dbReference type="EMBL" id="CAJOBD010000537">
    <property type="protein sequence ID" value="CAF3684714.1"/>
    <property type="molecule type" value="Genomic_DNA"/>
</dbReference>
<protein>
    <submittedName>
        <fullName evidence="1">Uncharacterized protein</fullName>
    </submittedName>
</protein>
<name>A0A818TBG1_9BILA</name>
<evidence type="ECO:0000313" key="2">
    <source>
        <dbReference type="Proteomes" id="UP000663836"/>
    </source>
</evidence>
<dbReference type="AlphaFoldDB" id="A0A818TBG1"/>
<reference evidence="1" key="1">
    <citation type="submission" date="2021-02" db="EMBL/GenBank/DDBJ databases">
        <authorList>
            <person name="Nowell W R."/>
        </authorList>
    </citation>
    <scope>NUCLEOTIDE SEQUENCE</scope>
</reference>
<dbReference type="Proteomes" id="UP000663836">
    <property type="component" value="Unassembled WGS sequence"/>
</dbReference>